<evidence type="ECO:0000313" key="3">
    <source>
        <dbReference type="Proteomes" id="UP001217417"/>
    </source>
</evidence>
<feature type="compositionally biased region" description="Low complexity" evidence="1">
    <location>
        <begin position="18"/>
        <end position="27"/>
    </location>
</feature>
<evidence type="ECO:0000313" key="2">
    <source>
        <dbReference type="EMBL" id="KAJ8099428.1"/>
    </source>
</evidence>
<feature type="compositionally biased region" description="Low complexity" evidence="1">
    <location>
        <begin position="76"/>
        <end position="88"/>
    </location>
</feature>
<protein>
    <submittedName>
        <fullName evidence="2">ARS binding protein 2-domain-containing protein</fullName>
    </submittedName>
</protein>
<reference evidence="2" key="1">
    <citation type="submission" date="2023-03" db="EMBL/GenBank/DDBJ databases">
        <title>Near-Complete genome sequence of Lipomyces tetrasporous NRRL Y-64009, an oleaginous yeast capable of growing on lignocellulosic hydrolysates.</title>
        <authorList>
            <consortium name="Lawrence Berkeley National Laboratory"/>
            <person name="Jagtap S.S."/>
            <person name="Liu J.-J."/>
            <person name="Walukiewicz H.E."/>
            <person name="Pangilinan J."/>
            <person name="Lipzen A."/>
            <person name="Ahrendt S."/>
            <person name="Koriabine M."/>
            <person name="Cobaugh K."/>
            <person name="Salamov A."/>
            <person name="Yoshinaga Y."/>
            <person name="Ng V."/>
            <person name="Daum C."/>
            <person name="Grigoriev I.V."/>
            <person name="Slininger P.J."/>
            <person name="Dien B.S."/>
            <person name="Jin Y.-S."/>
            <person name="Rao C.V."/>
        </authorList>
    </citation>
    <scope>NUCLEOTIDE SEQUENCE</scope>
    <source>
        <strain evidence="2">NRRL Y-64009</strain>
    </source>
</reference>
<feature type="compositionally biased region" description="Polar residues" evidence="1">
    <location>
        <begin position="132"/>
        <end position="159"/>
    </location>
</feature>
<dbReference type="GO" id="GO:0003688">
    <property type="term" value="F:DNA replication origin binding"/>
    <property type="evidence" value="ECO:0007669"/>
    <property type="project" value="TreeGrafter"/>
</dbReference>
<feature type="region of interest" description="Disordered" evidence="1">
    <location>
        <begin position="1"/>
        <end position="288"/>
    </location>
</feature>
<name>A0AAD7VRQ1_9ASCO</name>
<dbReference type="InterPro" id="IPR018562">
    <property type="entry name" value="ARS-binding_2"/>
</dbReference>
<sequence length="562" mass="62545">MARKRKETASHSAPPPGDSSSDPSGSHQTDELQPLASSQHQNVDDQSDYYYPPGSQYPGIVSQQSASSSATYPISPQRQNQPQPLEQQNHQHDYPYAFHSLYGASLPDDGSDSRHRQQHYAHEQHDLPPSYPQQFYRQPDSLLSLSQSHEFSLASNPEVQHSDRQPLPPLPQQQLAPQRLYSQSPDPLLTAPFRQQSQRRTTPWPIYRHPGSGSGESVEVSPDSSSESGPGSRNQSDFRRSQSPTESQARHFALYNPRPVSLSASSTSSPGPRNAEPLPRPSASSSPVDLSTASAVAVRGAKMYLSTSSSSSSSLPGSQSIFHSNPDLDRRVSAAVPAQPSHSSYTPQDRSLPPIPTLDETTPIGDIEDAYVQFILYCNPALQLDVDAADLRRAFRNVPKSDGKAFEVNRLLVLLRHFETGEIRTWTRLVTELGVERTPEQSAQKIQQYAVRLKRWMRAMHIDTFFEFCMGHTHAYFTQIPDPSEPAPVGRDGVPTEEDLALRALLPELRQRRPRLPTMLSNEQGSQHSLRQESNASRPSLPIDAEARQEQNIKKSYEDVST</sequence>
<feature type="compositionally biased region" description="Basic and acidic residues" evidence="1">
    <location>
        <begin position="545"/>
        <end position="562"/>
    </location>
</feature>
<gene>
    <name evidence="2" type="ORF">POJ06DRAFT_134787</name>
</gene>
<comment type="caution">
    <text evidence="2">The sequence shown here is derived from an EMBL/GenBank/DDBJ whole genome shotgun (WGS) entry which is preliminary data.</text>
</comment>
<dbReference type="PANTHER" id="PTHR42048">
    <property type="entry name" value="ARS-BINDING PROTEIN 2"/>
    <property type="match status" value="1"/>
</dbReference>
<organism evidence="2 3">
    <name type="scientific">Lipomyces tetrasporus</name>
    <dbReference type="NCBI Taxonomy" id="54092"/>
    <lineage>
        <taxon>Eukaryota</taxon>
        <taxon>Fungi</taxon>
        <taxon>Dikarya</taxon>
        <taxon>Ascomycota</taxon>
        <taxon>Saccharomycotina</taxon>
        <taxon>Lipomycetes</taxon>
        <taxon>Lipomycetales</taxon>
        <taxon>Lipomycetaceae</taxon>
        <taxon>Lipomyces</taxon>
    </lineage>
</organism>
<keyword evidence="3" id="KW-1185">Reference proteome</keyword>
<feature type="compositionally biased region" description="Basic and acidic residues" evidence="1">
    <location>
        <begin position="111"/>
        <end position="126"/>
    </location>
</feature>
<accession>A0AAD7VRQ1</accession>
<dbReference type="PANTHER" id="PTHR42048:SF1">
    <property type="entry name" value="ARS-BINDING PROTEIN 2"/>
    <property type="match status" value="1"/>
</dbReference>
<dbReference type="AlphaFoldDB" id="A0AAD7VRQ1"/>
<feature type="compositionally biased region" description="Low complexity" evidence="1">
    <location>
        <begin position="215"/>
        <end position="232"/>
    </location>
</feature>
<feature type="compositionally biased region" description="Polar residues" evidence="1">
    <location>
        <begin position="61"/>
        <end position="74"/>
    </location>
</feature>
<feature type="region of interest" description="Disordered" evidence="1">
    <location>
        <begin position="332"/>
        <end position="354"/>
    </location>
</feature>
<dbReference type="EMBL" id="JARPMG010000007">
    <property type="protein sequence ID" value="KAJ8099428.1"/>
    <property type="molecule type" value="Genomic_DNA"/>
</dbReference>
<evidence type="ECO:0000256" key="1">
    <source>
        <dbReference type="SAM" id="MobiDB-lite"/>
    </source>
</evidence>
<dbReference type="Proteomes" id="UP001217417">
    <property type="component" value="Unassembled WGS sequence"/>
</dbReference>
<dbReference type="Pfam" id="PF09441">
    <property type="entry name" value="Abp2"/>
    <property type="match status" value="1"/>
</dbReference>
<feature type="compositionally biased region" description="Polar residues" evidence="1">
    <location>
        <begin position="519"/>
        <end position="538"/>
    </location>
</feature>
<feature type="compositionally biased region" description="Low complexity" evidence="1">
    <location>
        <begin position="257"/>
        <end position="272"/>
    </location>
</feature>
<feature type="region of interest" description="Disordered" evidence="1">
    <location>
        <begin position="513"/>
        <end position="562"/>
    </location>
</feature>
<dbReference type="RefSeq" id="XP_056042878.1">
    <property type="nucleotide sequence ID" value="XM_056184434.1"/>
</dbReference>
<proteinExistence type="predicted"/>
<feature type="compositionally biased region" description="Polar residues" evidence="1">
    <location>
        <begin position="340"/>
        <end position="349"/>
    </location>
</feature>
<dbReference type="GeneID" id="80879600"/>